<evidence type="ECO:0000313" key="16">
    <source>
        <dbReference type="Proteomes" id="UP000199113"/>
    </source>
</evidence>
<dbReference type="PROSITE" id="PS00445">
    <property type="entry name" value="FGGY_KINASES_2"/>
    <property type="match status" value="1"/>
</dbReference>
<evidence type="ECO:0000256" key="5">
    <source>
        <dbReference type="ARBA" id="ARBA00022777"/>
    </source>
</evidence>
<dbReference type="SUPFAM" id="SSF53067">
    <property type="entry name" value="Actin-like ATPase domain"/>
    <property type="match status" value="2"/>
</dbReference>
<dbReference type="PROSITE" id="PS00933">
    <property type="entry name" value="FGGY_KINASES_1"/>
    <property type="match status" value="1"/>
</dbReference>
<dbReference type="Gene3D" id="3.30.420.40">
    <property type="match status" value="2"/>
</dbReference>
<evidence type="ECO:0000256" key="2">
    <source>
        <dbReference type="ARBA" id="ARBA00022629"/>
    </source>
</evidence>
<evidence type="ECO:0000256" key="10">
    <source>
        <dbReference type="RuleBase" id="RU364073"/>
    </source>
</evidence>
<dbReference type="HAMAP" id="MF_02220">
    <property type="entry name" value="XylB"/>
    <property type="match status" value="1"/>
</dbReference>
<organism evidence="15 16">
    <name type="scientific">Nocardioides alpinus</name>
    <dbReference type="NCBI Taxonomy" id="748909"/>
    <lineage>
        <taxon>Bacteria</taxon>
        <taxon>Bacillati</taxon>
        <taxon>Actinomycetota</taxon>
        <taxon>Actinomycetes</taxon>
        <taxon>Propionibacteriales</taxon>
        <taxon>Nocardioidaceae</taxon>
        <taxon>Nocardioides</taxon>
    </lineage>
</organism>
<reference evidence="14 17" key="2">
    <citation type="submission" date="2017-12" db="EMBL/GenBank/DDBJ databases">
        <title>Pharmacopeia of the Arctic Ocean.</title>
        <authorList>
            <person name="Collins E."/>
            <person name="Ducluzeau A.-L."/>
        </authorList>
    </citation>
    <scope>NUCLEOTIDE SEQUENCE [LARGE SCALE GENOMIC DNA]</scope>
    <source>
        <strain evidence="14 17">DSM 23325</strain>
    </source>
</reference>
<dbReference type="STRING" id="748909.SAMN05192575_11333"/>
<evidence type="ECO:0000256" key="4">
    <source>
        <dbReference type="ARBA" id="ARBA00022741"/>
    </source>
</evidence>
<feature type="domain" description="Carbohydrate kinase FGGY C-terminal" evidence="13">
    <location>
        <begin position="238"/>
        <end position="421"/>
    </location>
</feature>
<evidence type="ECO:0000256" key="3">
    <source>
        <dbReference type="ARBA" id="ARBA00022679"/>
    </source>
</evidence>
<feature type="binding site" evidence="8">
    <location>
        <begin position="69"/>
        <end position="70"/>
    </location>
    <ligand>
        <name>substrate</name>
    </ligand>
</feature>
<dbReference type="PANTHER" id="PTHR43095">
    <property type="entry name" value="SUGAR KINASE"/>
    <property type="match status" value="1"/>
</dbReference>
<evidence type="ECO:0000256" key="9">
    <source>
        <dbReference type="RuleBase" id="RU003733"/>
    </source>
</evidence>
<evidence type="ECO:0000256" key="6">
    <source>
        <dbReference type="ARBA" id="ARBA00022840"/>
    </source>
</evidence>
<dbReference type="InterPro" id="IPR018485">
    <property type="entry name" value="FGGY_C"/>
</dbReference>
<dbReference type="EMBL" id="FOKC01000013">
    <property type="protein sequence ID" value="SFB44714.1"/>
    <property type="molecule type" value="Genomic_DNA"/>
</dbReference>
<dbReference type="InterPro" id="IPR018484">
    <property type="entry name" value="FGGY_N"/>
</dbReference>
<proteinExistence type="inferred from homology"/>
<dbReference type="InterPro" id="IPR000577">
    <property type="entry name" value="Carb_kinase_FGGY"/>
</dbReference>
<sequence>MALIVGIDSSTQSTKAVLVDADDGRIVETRTAPHPGGTEVDPRAWLDAVDTATEGLLERAAAVSVAGQQHGMVALDEAGVPVRDALLWNDTRSAGTARDLIDEMGGPQACADAIGSVLVASFTSTKLRWLRDHEPDHAARVARVLLPHDYVSLHLAAPGTDAFTDRGDASGTGYFATAEDHWRPDLLELALGHAAALPRIVGPGEAAAQGAGGAVIAGGTGDNMGAALGMALEPGDVLVSVGTSGVASAISATPVADGTGVVTGFADASGHFLPMVTTMNAAGILDLQARWLGVDHDGLAELALQSGPGAGGVTLLPYYGGERTPNRPDAAGTWTGLTPATTRADLARAAYEALLCSLADAVDRLVAATGVQPRRVLMVGGATKSAALRALAPAVLGCPVVLPPAGEYVALGAARQAAWALAGSAQPPTWPAPETTVLEADPTPHVREVYADLRERTSQWTPSGSTRPTLGTHHPEGTP</sequence>
<dbReference type="AlphaFoldDB" id="A0A1I1B2Y6"/>
<dbReference type="GO" id="GO:0005524">
    <property type="term" value="F:ATP binding"/>
    <property type="evidence" value="ECO:0007669"/>
    <property type="project" value="UniProtKB-UniRule"/>
</dbReference>
<evidence type="ECO:0000259" key="12">
    <source>
        <dbReference type="Pfam" id="PF00370"/>
    </source>
</evidence>
<dbReference type="InterPro" id="IPR018483">
    <property type="entry name" value="Carb_kinase_FGGY_CS"/>
</dbReference>
<gene>
    <name evidence="8 10 14" type="primary">xylB</name>
    <name evidence="14" type="ORF">CXG46_13505</name>
    <name evidence="15" type="ORF">SAMN05192575_11333</name>
</gene>
<dbReference type="EC" id="2.7.1.17" evidence="8 10"/>
<dbReference type="InterPro" id="IPR050406">
    <property type="entry name" value="FGGY_Carb_Kinase"/>
</dbReference>
<feature type="site" description="Important for activity" evidence="8">
    <location>
        <position position="8"/>
    </location>
</feature>
<evidence type="ECO:0000313" key="15">
    <source>
        <dbReference type="EMBL" id="SFB44714.1"/>
    </source>
</evidence>
<dbReference type="EMBL" id="PJBV01000020">
    <property type="protein sequence ID" value="PKH40168.1"/>
    <property type="molecule type" value="Genomic_DNA"/>
</dbReference>
<evidence type="ECO:0000313" key="17">
    <source>
        <dbReference type="Proteomes" id="UP000233565"/>
    </source>
</evidence>
<dbReference type="PIRSF" id="PIRSF000538">
    <property type="entry name" value="GlpK"/>
    <property type="match status" value="1"/>
</dbReference>
<dbReference type="GO" id="GO:0042732">
    <property type="term" value="P:D-xylose metabolic process"/>
    <property type="evidence" value="ECO:0007669"/>
    <property type="project" value="UniProtKB-KW"/>
</dbReference>
<feature type="active site" description="Proton acceptor" evidence="8">
    <location>
        <position position="222"/>
    </location>
</feature>
<evidence type="ECO:0000256" key="7">
    <source>
        <dbReference type="ARBA" id="ARBA00023277"/>
    </source>
</evidence>
<dbReference type="Pfam" id="PF02782">
    <property type="entry name" value="FGGY_C"/>
    <property type="match status" value="1"/>
</dbReference>
<keyword evidence="3 8" id="KW-0808">Transferase</keyword>
<reference evidence="15" key="1">
    <citation type="submission" date="2016-10" db="EMBL/GenBank/DDBJ databases">
        <authorList>
            <person name="de Groot N.N."/>
        </authorList>
    </citation>
    <scope>NUCLEOTIDE SEQUENCE [LARGE SCALE GENOMIC DNA]</scope>
    <source>
        <strain evidence="15">CGMCC 1.10697</strain>
    </source>
</reference>
<comment type="catalytic activity">
    <reaction evidence="8 10">
        <text>D-xylulose + ATP = D-xylulose 5-phosphate + ADP + H(+)</text>
        <dbReference type="Rhea" id="RHEA:10964"/>
        <dbReference type="ChEBI" id="CHEBI:15378"/>
        <dbReference type="ChEBI" id="CHEBI:17140"/>
        <dbReference type="ChEBI" id="CHEBI:30616"/>
        <dbReference type="ChEBI" id="CHEBI:57737"/>
        <dbReference type="ChEBI" id="CHEBI:456216"/>
        <dbReference type="EC" id="2.7.1.17"/>
    </reaction>
</comment>
<keyword evidence="17" id="KW-1185">Reference proteome</keyword>
<dbReference type="NCBIfam" id="TIGR01312">
    <property type="entry name" value="XylB"/>
    <property type="match status" value="1"/>
</dbReference>
<accession>A0A1I1B2Y6</accession>
<dbReference type="InterPro" id="IPR006000">
    <property type="entry name" value="Xylulokinase"/>
</dbReference>
<evidence type="ECO:0000313" key="14">
    <source>
        <dbReference type="EMBL" id="PKH40168.1"/>
    </source>
</evidence>
<comment type="similarity">
    <text evidence="1 8 9">Belongs to the FGGY kinase family.</text>
</comment>
<keyword evidence="2 8" id="KW-0859">Xylose metabolism</keyword>
<dbReference type="InterPro" id="IPR043129">
    <property type="entry name" value="ATPase_NBD"/>
</dbReference>
<keyword evidence="6 8" id="KW-0067">ATP-binding</keyword>
<feature type="compositionally biased region" description="Polar residues" evidence="11">
    <location>
        <begin position="458"/>
        <end position="469"/>
    </location>
</feature>
<evidence type="ECO:0000256" key="11">
    <source>
        <dbReference type="SAM" id="MobiDB-lite"/>
    </source>
</evidence>
<evidence type="ECO:0000256" key="8">
    <source>
        <dbReference type="HAMAP-Rule" id="MF_02220"/>
    </source>
</evidence>
<feature type="domain" description="Carbohydrate kinase FGGY N-terminal" evidence="12">
    <location>
        <begin position="4"/>
        <end position="229"/>
    </location>
</feature>
<feature type="region of interest" description="Disordered" evidence="11">
    <location>
        <begin position="454"/>
        <end position="479"/>
    </location>
</feature>
<dbReference type="OrthoDB" id="9805576at2"/>
<comment type="function">
    <text evidence="8">Catalyzes the phosphorylation of D-xylulose to D-xylulose 5-phosphate.</text>
</comment>
<name>A0A1I1B2Y6_9ACTN</name>
<dbReference type="RefSeq" id="WP_091201310.1">
    <property type="nucleotide sequence ID" value="NZ_FOKC01000013.1"/>
</dbReference>
<dbReference type="GO" id="GO:0005998">
    <property type="term" value="P:xylulose catabolic process"/>
    <property type="evidence" value="ECO:0007669"/>
    <property type="project" value="UniProtKB-UniRule"/>
</dbReference>
<protein>
    <recommendedName>
        <fullName evidence="8 10">Xylulose kinase</fullName>
        <shortName evidence="8 10">Xylulokinase</shortName>
        <ecNumber evidence="8 10">2.7.1.17</ecNumber>
    </recommendedName>
</protein>
<dbReference type="Pfam" id="PF00370">
    <property type="entry name" value="FGGY_N"/>
    <property type="match status" value="1"/>
</dbReference>
<dbReference type="PANTHER" id="PTHR43095:SF5">
    <property type="entry name" value="XYLULOSE KINASE"/>
    <property type="match status" value="1"/>
</dbReference>
<dbReference type="Proteomes" id="UP000199113">
    <property type="component" value="Unassembled WGS sequence"/>
</dbReference>
<keyword evidence="5 8" id="KW-0418">Kinase</keyword>
<dbReference type="Proteomes" id="UP000233565">
    <property type="component" value="Unassembled WGS sequence"/>
</dbReference>
<keyword evidence="4 8" id="KW-0547">Nucleotide-binding</keyword>
<evidence type="ECO:0000259" key="13">
    <source>
        <dbReference type="Pfam" id="PF02782"/>
    </source>
</evidence>
<keyword evidence="7 8" id="KW-0119">Carbohydrate metabolism</keyword>
<evidence type="ECO:0000256" key="1">
    <source>
        <dbReference type="ARBA" id="ARBA00009156"/>
    </source>
</evidence>
<dbReference type="GO" id="GO:0004856">
    <property type="term" value="F:D-xylulokinase activity"/>
    <property type="evidence" value="ECO:0007669"/>
    <property type="project" value="UniProtKB-UniRule"/>
</dbReference>